<dbReference type="PANTHER" id="PTHR23287:SF18">
    <property type="entry name" value="BLOC-2 COMPLEX MEMBER HPS5"/>
    <property type="match status" value="1"/>
</dbReference>
<keyword evidence="4" id="KW-1185">Reference proteome</keyword>
<comment type="caution">
    <text evidence="3">The sequence shown here is derived from an EMBL/GenBank/DDBJ whole genome shotgun (WGS) entry which is preliminary data.</text>
</comment>
<evidence type="ECO:0000313" key="4">
    <source>
        <dbReference type="Proteomes" id="UP001458880"/>
    </source>
</evidence>
<dbReference type="GO" id="GO:0048066">
    <property type="term" value="P:developmental pigmentation"/>
    <property type="evidence" value="ECO:0007669"/>
    <property type="project" value="TreeGrafter"/>
</dbReference>
<feature type="domain" description="HPS5 TPR" evidence="2">
    <location>
        <begin position="532"/>
        <end position="697"/>
    </location>
</feature>
<dbReference type="AlphaFoldDB" id="A0AAW1M0P9"/>
<gene>
    <name evidence="3" type="ORF">QE152_g8928</name>
</gene>
<accession>A0AAW1M0P9</accession>
<dbReference type="SUPFAM" id="SSF50978">
    <property type="entry name" value="WD40 repeat-like"/>
    <property type="match status" value="1"/>
</dbReference>
<dbReference type="InterPro" id="IPR056499">
    <property type="entry name" value="Beta-prop_HPS5-like"/>
</dbReference>
<dbReference type="Pfam" id="PF23756">
    <property type="entry name" value="Beta-prop_HPS5"/>
    <property type="match status" value="1"/>
</dbReference>
<dbReference type="InterPro" id="IPR036322">
    <property type="entry name" value="WD40_repeat_dom_sf"/>
</dbReference>
<feature type="domain" description="HPS5-like beta-propeller" evidence="1">
    <location>
        <begin position="13"/>
        <end position="357"/>
    </location>
</feature>
<sequence>MSKKEVFVEYLSKINSVIKQSLHQTQRIKFTCFDISSNYIVFGASSGGIYIFNRHPCKFIKLIPNKDGSVTNIVISSEQKDVALSTSKGFIVIVENCFCDGNIHYQIYTQHEGNMVTAMKWYGNDLYSGDSSGQVSVISISHLLKKALFQTPSATLMRLDSTIVQLDIYSNFLLASTKTKTYLCDTVQEQYRQIGKKLRDGYFGACFYNKGGFNIDPTQTEDKLLRNLKNGNSSIVNRDAVKIYCARPGLRLWEANFDSSVVCTHQFRDSLNINASTIIHLGESENSVLEISDLSETIFSSFNFGKIFTFNDYILTFKADGIYVFDVRSVSLLYWTNYFSDIRDIKVLGNTIYIWLENNNLKILSLLDIESFITKILSRKQYLLCAQFCLYFIDDVSALIRDSRLQILKVLNEKLINKEVVCEIQPLLKMIENCRINSQKLQNGIYIVDNVHHRENSITPKNTVLKPINGDSDNIIEANAVKPETHISVETDHHTDKNYLINILNKQYQFNKINPSIMIPKFQELMHEKDLAELKNMYDLFLEYCNSDNDSKIWITTQVLKFINLNRTEHLKMLDRDSTLFQFVQDCFTTLNKSNHLCKCSFPLSNASLTTVQFYEVGCELIEKSNNFSLICKEVPTMYKFTLIKSCQENLISSLPLLIQFNDYNLFTSYCTLFTYDMWDEAIKYFVKLKRNVCLNCDQIIKNDLNITWNDFAKCMLHSIGGPSTLKILSRYSKYIPSGELETDFYQSCIFVNCLPNSLNENKIKYSRFCEDTDKNDARRNEFDLLILKYLKSKEIGETKRTNSIYLTESNCTICDIPLKSVLFDDNVKLKCGHLSHKICAINKDLCVACSSKQI</sequence>
<dbReference type="InterPro" id="IPR056446">
    <property type="entry name" value="TPR_HPS5_insects"/>
</dbReference>
<evidence type="ECO:0000313" key="3">
    <source>
        <dbReference type="EMBL" id="KAK9739493.1"/>
    </source>
</evidence>
<evidence type="ECO:0000259" key="1">
    <source>
        <dbReference type="Pfam" id="PF23756"/>
    </source>
</evidence>
<dbReference type="Proteomes" id="UP001458880">
    <property type="component" value="Unassembled WGS sequence"/>
</dbReference>
<name>A0AAW1M0P9_POPJA</name>
<dbReference type="InterPro" id="IPR015943">
    <property type="entry name" value="WD40/YVTN_repeat-like_dom_sf"/>
</dbReference>
<organism evidence="3 4">
    <name type="scientific">Popillia japonica</name>
    <name type="common">Japanese beetle</name>
    <dbReference type="NCBI Taxonomy" id="7064"/>
    <lineage>
        <taxon>Eukaryota</taxon>
        <taxon>Metazoa</taxon>
        <taxon>Ecdysozoa</taxon>
        <taxon>Arthropoda</taxon>
        <taxon>Hexapoda</taxon>
        <taxon>Insecta</taxon>
        <taxon>Pterygota</taxon>
        <taxon>Neoptera</taxon>
        <taxon>Endopterygota</taxon>
        <taxon>Coleoptera</taxon>
        <taxon>Polyphaga</taxon>
        <taxon>Scarabaeiformia</taxon>
        <taxon>Scarabaeidae</taxon>
        <taxon>Rutelinae</taxon>
        <taxon>Popillia</taxon>
    </lineage>
</organism>
<evidence type="ECO:0008006" key="5">
    <source>
        <dbReference type="Google" id="ProtNLM"/>
    </source>
</evidence>
<protein>
    <recommendedName>
        <fullName evidence="5">RING-type domain-containing protein</fullName>
    </recommendedName>
</protein>
<dbReference type="GO" id="GO:0005737">
    <property type="term" value="C:cytoplasm"/>
    <property type="evidence" value="ECO:0007669"/>
    <property type="project" value="TreeGrafter"/>
</dbReference>
<dbReference type="PANTHER" id="PTHR23287">
    <property type="entry name" value="RUBY-EYE2-LIKE PROTEIN"/>
    <property type="match status" value="1"/>
</dbReference>
<dbReference type="EMBL" id="JASPKY010000074">
    <property type="protein sequence ID" value="KAK9739493.1"/>
    <property type="molecule type" value="Genomic_DNA"/>
</dbReference>
<reference evidence="3 4" key="1">
    <citation type="journal article" date="2024" name="BMC Genomics">
        <title>De novo assembly and annotation of Popillia japonica's genome with initial clues to its potential as an invasive pest.</title>
        <authorList>
            <person name="Cucini C."/>
            <person name="Boschi S."/>
            <person name="Funari R."/>
            <person name="Cardaioli E."/>
            <person name="Iannotti N."/>
            <person name="Marturano G."/>
            <person name="Paoli F."/>
            <person name="Bruttini M."/>
            <person name="Carapelli A."/>
            <person name="Frati F."/>
            <person name="Nardi F."/>
        </authorList>
    </citation>
    <scope>NUCLEOTIDE SEQUENCE [LARGE SCALE GENOMIC DNA]</scope>
    <source>
        <strain evidence="3">DMR45628</strain>
    </source>
</reference>
<dbReference type="Gene3D" id="2.130.10.10">
    <property type="entry name" value="YVTN repeat-like/Quinoprotein amine dehydrogenase"/>
    <property type="match status" value="1"/>
</dbReference>
<proteinExistence type="predicted"/>
<evidence type="ECO:0000259" key="2">
    <source>
        <dbReference type="Pfam" id="PF23757"/>
    </source>
</evidence>
<dbReference type="Pfam" id="PF23757">
    <property type="entry name" value="TPR_HPS5_insect"/>
    <property type="match status" value="1"/>
</dbReference>